<evidence type="ECO:0000313" key="1">
    <source>
        <dbReference type="EMBL" id="XCH27161.1"/>
    </source>
</evidence>
<dbReference type="Gene3D" id="3.40.50.1110">
    <property type="entry name" value="SGNH hydrolase"/>
    <property type="match status" value="1"/>
</dbReference>
<proteinExistence type="predicted"/>
<dbReference type="RefSeq" id="WP_353722422.1">
    <property type="nucleotide sequence ID" value="NZ_CP159289.1"/>
</dbReference>
<evidence type="ECO:0008006" key="2">
    <source>
        <dbReference type="Google" id="ProtNLM"/>
    </source>
</evidence>
<sequence length="245" mass="26678">MRYRIILPVVAKALLLICLVSSTVFSQIKITSPTFQAVYQRDIFGQRELTVSGTFTALMDKIEIRAVPVVQGQGVPAPWQDLQVAPKGGVFTGKITLYGGWYTLEVRGIADGKVVGRDVLSRVGIGEVFLIAGQSNAQGLKGKPTPPGASDDRVLYVDNYNNDEFGDYKDRLNDPVPPTFSKITSNLQTMSPRGQTAWCWGALGDLLVAKLNVPVLFINAAWEGTATQNWAESATGKKDCQLLRS</sequence>
<dbReference type="AlphaFoldDB" id="A0AAU8FUL7"/>
<reference evidence="1" key="1">
    <citation type="submission" date="2024-06" db="EMBL/GenBank/DDBJ databases">
        <title>Sequencing and assembly of the genome of Dyadobacter sp. strain 676, a symbiont of Cyamopsis tetragonoloba.</title>
        <authorList>
            <person name="Guro P."/>
            <person name="Sazanova A."/>
            <person name="Kuznetsova I."/>
            <person name="Belimov A."/>
            <person name="Safronova V."/>
        </authorList>
    </citation>
    <scope>NUCLEOTIDE SEQUENCE</scope>
    <source>
        <strain evidence="1">676</strain>
    </source>
</reference>
<organism evidence="1">
    <name type="scientific">Dyadobacter sp. 676</name>
    <dbReference type="NCBI Taxonomy" id="3088362"/>
    <lineage>
        <taxon>Bacteria</taxon>
        <taxon>Pseudomonadati</taxon>
        <taxon>Bacteroidota</taxon>
        <taxon>Cytophagia</taxon>
        <taxon>Cytophagales</taxon>
        <taxon>Spirosomataceae</taxon>
        <taxon>Dyadobacter</taxon>
    </lineage>
</organism>
<dbReference type="EMBL" id="CP159289">
    <property type="protein sequence ID" value="XCH27161.1"/>
    <property type="molecule type" value="Genomic_DNA"/>
</dbReference>
<dbReference type="GO" id="GO:0016788">
    <property type="term" value="F:hydrolase activity, acting on ester bonds"/>
    <property type="evidence" value="ECO:0007669"/>
    <property type="project" value="UniProtKB-ARBA"/>
</dbReference>
<dbReference type="InterPro" id="IPR036514">
    <property type="entry name" value="SGNH_hydro_sf"/>
</dbReference>
<accession>A0AAU8FUL7</accession>
<name>A0AAU8FUL7_9BACT</name>
<protein>
    <recommendedName>
        <fullName evidence="2">Sialate O-acetylesterase</fullName>
    </recommendedName>
</protein>
<gene>
    <name evidence="1" type="ORF">ABV298_12465</name>
</gene>
<dbReference type="SUPFAM" id="SSF52266">
    <property type="entry name" value="SGNH hydrolase"/>
    <property type="match status" value="1"/>
</dbReference>